<accession>A0A3E0HEX1</accession>
<dbReference type="RefSeq" id="WP_116177183.1">
    <property type="nucleotide sequence ID" value="NZ_CP144375.1"/>
</dbReference>
<dbReference type="Proteomes" id="UP000256269">
    <property type="component" value="Unassembled WGS sequence"/>
</dbReference>
<name>A0A3E0HEX1_9PSEU</name>
<evidence type="ECO:0000259" key="1">
    <source>
        <dbReference type="Pfam" id="PF12697"/>
    </source>
</evidence>
<dbReference type="EMBL" id="QUNO01000009">
    <property type="protein sequence ID" value="REH43757.1"/>
    <property type="molecule type" value="Genomic_DNA"/>
</dbReference>
<reference evidence="2 3" key="1">
    <citation type="submission" date="2018-08" db="EMBL/GenBank/DDBJ databases">
        <title>Genomic Encyclopedia of Archaeal and Bacterial Type Strains, Phase II (KMG-II): from individual species to whole genera.</title>
        <authorList>
            <person name="Goeker M."/>
        </authorList>
    </citation>
    <scope>NUCLEOTIDE SEQUENCE [LARGE SCALE GENOMIC DNA]</scope>
    <source>
        <strain evidence="2 3">DSM 45791</strain>
    </source>
</reference>
<keyword evidence="3" id="KW-1185">Reference proteome</keyword>
<evidence type="ECO:0000313" key="3">
    <source>
        <dbReference type="Proteomes" id="UP000256269"/>
    </source>
</evidence>
<dbReference type="PRINTS" id="PR00111">
    <property type="entry name" value="ABHYDROLASE"/>
</dbReference>
<sequence>MRGERLNDGLSVAAVGQGEPLVTLPGLGTGADLSVKVPSTTAFFANILAAGYKRRVHVINRPVTVPANTTLPDLAGWHAEALRGRFNGPVDVMGTSGGGATALQLAIDHPDVVRRLILCTIASRPGDHGRERLLNLIRAEQRGRRDPWAASGLVTRGPLRLLTFAAYAFGARGKRAQGETSLVEAIQDWDVTDRLGEVSAPTLLIAGGRDEIIPAEFARATAAGIAQAQLLMIERGDHVTTMFDRRVSPAIREFLNG</sequence>
<gene>
    <name evidence="2" type="ORF">BCF44_109300</name>
</gene>
<dbReference type="PANTHER" id="PTHR43433">
    <property type="entry name" value="HYDROLASE, ALPHA/BETA FOLD FAMILY PROTEIN"/>
    <property type="match status" value="1"/>
</dbReference>
<dbReference type="Pfam" id="PF12697">
    <property type="entry name" value="Abhydrolase_6"/>
    <property type="match status" value="1"/>
</dbReference>
<dbReference type="OrthoDB" id="255603at2"/>
<feature type="domain" description="AB hydrolase-1" evidence="1">
    <location>
        <begin position="22"/>
        <end position="241"/>
    </location>
</feature>
<dbReference type="InterPro" id="IPR000073">
    <property type="entry name" value="AB_hydrolase_1"/>
</dbReference>
<evidence type="ECO:0000313" key="2">
    <source>
        <dbReference type="EMBL" id="REH43757.1"/>
    </source>
</evidence>
<dbReference type="SUPFAM" id="SSF53474">
    <property type="entry name" value="alpha/beta-Hydrolases"/>
    <property type="match status" value="1"/>
</dbReference>
<dbReference type="AlphaFoldDB" id="A0A3E0HEX1"/>
<dbReference type="InterPro" id="IPR050471">
    <property type="entry name" value="AB_hydrolase"/>
</dbReference>
<dbReference type="PANTHER" id="PTHR43433:SF5">
    <property type="entry name" value="AB HYDROLASE-1 DOMAIN-CONTAINING PROTEIN"/>
    <property type="match status" value="1"/>
</dbReference>
<proteinExistence type="predicted"/>
<protein>
    <submittedName>
        <fullName evidence="2">Pimeloyl-ACP methyl ester carboxylesterase</fullName>
    </submittedName>
</protein>
<dbReference type="InterPro" id="IPR029058">
    <property type="entry name" value="AB_hydrolase_fold"/>
</dbReference>
<organism evidence="2 3">
    <name type="scientific">Kutzneria buriramensis</name>
    <dbReference type="NCBI Taxonomy" id="1045776"/>
    <lineage>
        <taxon>Bacteria</taxon>
        <taxon>Bacillati</taxon>
        <taxon>Actinomycetota</taxon>
        <taxon>Actinomycetes</taxon>
        <taxon>Pseudonocardiales</taxon>
        <taxon>Pseudonocardiaceae</taxon>
        <taxon>Kutzneria</taxon>
    </lineage>
</organism>
<dbReference type="Gene3D" id="3.40.50.1820">
    <property type="entry name" value="alpha/beta hydrolase"/>
    <property type="match status" value="1"/>
</dbReference>
<dbReference type="GO" id="GO:0003824">
    <property type="term" value="F:catalytic activity"/>
    <property type="evidence" value="ECO:0007669"/>
    <property type="project" value="UniProtKB-ARBA"/>
</dbReference>
<comment type="caution">
    <text evidence="2">The sequence shown here is derived from an EMBL/GenBank/DDBJ whole genome shotgun (WGS) entry which is preliminary data.</text>
</comment>